<dbReference type="GO" id="GO:0043190">
    <property type="term" value="C:ATP-binding cassette (ABC) transporter complex"/>
    <property type="evidence" value="ECO:0007669"/>
    <property type="project" value="InterPro"/>
</dbReference>
<dbReference type="Pfam" id="PF04069">
    <property type="entry name" value="OpuAC"/>
    <property type="match status" value="1"/>
</dbReference>
<dbReference type="Gene3D" id="3.40.190.10">
    <property type="entry name" value="Periplasmic binding protein-like II"/>
    <property type="match status" value="1"/>
</dbReference>
<protein>
    <submittedName>
        <fullName evidence="3">Osmoprotectant transport system substrate-binding protein</fullName>
    </submittedName>
</protein>
<dbReference type="Gene3D" id="3.40.190.120">
    <property type="entry name" value="Osmoprotection protein (prox), domain 2"/>
    <property type="match status" value="1"/>
</dbReference>
<gene>
    <name evidence="3" type="ORF">SAMN05660209_04041</name>
</gene>
<sequence length="306" mass="32411">MRPSRARLAGALALLLVTTLGTACGSTAAEPSPATEPTTETVLIASYDFQENQILAEVYAEAARRDGVPVVVDHGIGTREVVAPALQQGVVHAVIDYLGTALAFARPQTEPGERSPGELHAALRLTLGAHGVTVLRAAAAEDQNGFAVARSFAEAHGVQRLSDLAPLAPQLRFGGPPECPERPFCLQGLREVYGLEFGEVEAMPSRVATVEALVSGRIDVGLVETTAARLAVAPIVLLADDRGLQPHENVVPLVRTDVLERYERLEPAFDAVSARLTTQALVELNRAVELDGLTPAEAAARWWDGG</sequence>
<proteinExistence type="predicted"/>
<dbReference type="EMBL" id="FNOT01000013">
    <property type="protein sequence ID" value="SDY90486.1"/>
    <property type="molecule type" value="Genomic_DNA"/>
</dbReference>
<evidence type="ECO:0000313" key="3">
    <source>
        <dbReference type="EMBL" id="SDY90486.1"/>
    </source>
</evidence>
<dbReference type="AlphaFoldDB" id="A0A1H3NNJ2"/>
<reference evidence="4" key="1">
    <citation type="submission" date="2016-10" db="EMBL/GenBank/DDBJ databases">
        <authorList>
            <person name="Varghese N."/>
            <person name="Submissions S."/>
        </authorList>
    </citation>
    <scope>NUCLEOTIDE SEQUENCE [LARGE SCALE GENOMIC DNA]</scope>
    <source>
        <strain evidence="4">DSM 45422</strain>
    </source>
</reference>
<dbReference type="STRING" id="1137993.SAMN05660209_04041"/>
<evidence type="ECO:0000259" key="2">
    <source>
        <dbReference type="Pfam" id="PF04069"/>
    </source>
</evidence>
<organism evidence="3 4">
    <name type="scientific">Geodermatophilus africanus</name>
    <dbReference type="NCBI Taxonomy" id="1137993"/>
    <lineage>
        <taxon>Bacteria</taxon>
        <taxon>Bacillati</taxon>
        <taxon>Actinomycetota</taxon>
        <taxon>Actinomycetes</taxon>
        <taxon>Geodermatophilales</taxon>
        <taxon>Geodermatophilaceae</taxon>
        <taxon>Geodermatophilus</taxon>
    </lineage>
</organism>
<evidence type="ECO:0000256" key="1">
    <source>
        <dbReference type="SAM" id="SignalP"/>
    </source>
</evidence>
<dbReference type="RefSeq" id="WP_244522691.1">
    <property type="nucleotide sequence ID" value="NZ_FNOT01000013.1"/>
</dbReference>
<dbReference type="GO" id="GO:0022857">
    <property type="term" value="F:transmembrane transporter activity"/>
    <property type="evidence" value="ECO:0007669"/>
    <property type="project" value="InterPro"/>
</dbReference>
<dbReference type="Proteomes" id="UP000198921">
    <property type="component" value="Unassembled WGS sequence"/>
</dbReference>
<keyword evidence="1" id="KW-0732">Signal</keyword>
<feature type="domain" description="ABC-type glycine betaine transport system substrate-binding" evidence="2">
    <location>
        <begin position="41"/>
        <end position="303"/>
    </location>
</feature>
<accession>A0A1H3NNJ2</accession>
<feature type="signal peptide" evidence="1">
    <location>
        <begin position="1"/>
        <end position="28"/>
    </location>
</feature>
<dbReference type="InterPro" id="IPR007210">
    <property type="entry name" value="ABC_Gly_betaine_transp_sub-bd"/>
</dbReference>
<dbReference type="PROSITE" id="PS51257">
    <property type="entry name" value="PROKAR_LIPOPROTEIN"/>
    <property type="match status" value="1"/>
</dbReference>
<keyword evidence="4" id="KW-1185">Reference proteome</keyword>
<dbReference type="CDD" id="cd13606">
    <property type="entry name" value="PBP2_ProX_like"/>
    <property type="match status" value="1"/>
</dbReference>
<name>A0A1H3NNJ2_9ACTN</name>
<feature type="chain" id="PRO_5038785355" evidence="1">
    <location>
        <begin position="29"/>
        <end position="306"/>
    </location>
</feature>
<evidence type="ECO:0000313" key="4">
    <source>
        <dbReference type="Proteomes" id="UP000198921"/>
    </source>
</evidence>
<dbReference type="SUPFAM" id="SSF53850">
    <property type="entry name" value="Periplasmic binding protein-like II"/>
    <property type="match status" value="1"/>
</dbReference>